<feature type="domain" description="INTS6/SAGE1/DDX26B/CT45 C-terminal" evidence="2">
    <location>
        <begin position="548"/>
        <end position="590"/>
    </location>
</feature>
<protein>
    <submittedName>
        <fullName evidence="4">Uncharacterized protein</fullName>
    </submittedName>
</protein>
<evidence type="ECO:0000259" key="2">
    <source>
        <dbReference type="Pfam" id="PF15300"/>
    </source>
</evidence>
<gene>
    <name evidence="4" type="ORF">HAZT_HAZT004906</name>
</gene>
<proteinExistence type="predicted"/>
<organism evidence="4">
    <name type="scientific">Hyalella azteca</name>
    <name type="common">Amphipod</name>
    <dbReference type="NCBI Taxonomy" id="294128"/>
    <lineage>
        <taxon>Eukaryota</taxon>
        <taxon>Metazoa</taxon>
        <taxon>Ecdysozoa</taxon>
        <taxon>Arthropoda</taxon>
        <taxon>Crustacea</taxon>
        <taxon>Multicrustacea</taxon>
        <taxon>Malacostraca</taxon>
        <taxon>Eumalacostraca</taxon>
        <taxon>Peracarida</taxon>
        <taxon>Amphipoda</taxon>
        <taxon>Senticaudata</taxon>
        <taxon>Talitrida</taxon>
        <taxon>Talitroidea</taxon>
        <taxon>Hyalellidae</taxon>
        <taxon>Hyalella</taxon>
    </lineage>
</organism>
<dbReference type="PANTHER" id="PTHR12957:SF2">
    <property type="entry name" value="INTEGRATOR COMPLEX SUBUNIT 6"/>
    <property type="match status" value="1"/>
</dbReference>
<feature type="region of interest" description="Disordered" evidence="1">
    <location>
        <begin position="603"/>
        <end position="622"/>
    </location>
</feature>
<dbReference type="OrthoDB" id="9449012at2759"/>
<feature type="region of interest" description="Disordered" evidence="1">
    <location>
        <begin position="519"/>
        <end position="548"/>
    </location>
</feature>
<dbReference type="Pfam" id="PF25462">
    <property type="entry name" value="Beta-barrel_INTS6"/>
    <property type="match status" value="1"/>
</dbReference>
<dbReference type="InterPro" id="IPR029307">
    <property type="entry name" value="INT_SG_DDX_CT_C"/>
</dbReference>
<feature type="region of interest" description="Disordered" evidence="1">
    <location>
        <begin position="411"/>
        <end position="448"/>
    </location>
</feature>
<dbReference type="InterPro" id="IPR051113">
    <property type="entry name" value="Integrator_subunit6"/>
</dbReference>
<reference evidence="4" key="2">
    <citation type="journal article" date="2018" name="Environ. Sci. Technol.">
        <title>The Toxicogenome of Hyalella azteca: A Model for Sediment Ecotoxicology and Evolutionary Toxicology.</title>
        <authorList>
            <person name="Poynton H.C."/>
            <person name="Hasenbein S."/>
            <person name="Benoit J.B."/>
            <person name="Sepulveda M.S."/>
            <person name="Poelchau M.F."/>
            <person name="Hughes D.S.T."/>
            <person name="Murali S.C."/>
            <person name="Chen S."/>
            <person name="Glastad K.M."/>
            <person name="Goodisman M.A.D."/>
            <person name="Werren J.H."/>
            <person name="Vineis J.H."/>
            <person name="Bowen J.L."/>
            <person name="Friedrich M."/>
            <person name="Jones J."/>
            <person name="Robertson H.M."/>
            <person name="Feyereisen R."/>
            <person name="Mechler-Hickson A."/>
            <person name="Mathers N."/>
            <person name="Lee C.E."/>
            <person name="Colbourne J.K."/>
            <person name="Biales A."/>
            <person name="Johnston J.S."/>
            <person name="Wellborn G.A."/>
            <person name="Rosendale A.J."/>
            <person name="Cridge A.G."/>
            <person name="Munoz-Torres M.C."/>
            <person name="Bain P.A."/>
            <person name="Manny A.R."/>
            <person name="Major K.M."/>
            <person name="Lambert F.N."/>
            <person name="Vulpe C.D."/>
            <person name="Tuck P."/>
            <person name="Blalock B.J."/>
            <person name="Lin Y.Y."/>
            <person name="Smith M.E."/>
            <person name="Ochoa-Acuna H."/>
            <person name="Chen M.M."/>
            <person name="Childers C.P."/>
            <person name="Qu J."/>
            <person name="Dugan S."/>
            <person name="Lee S.L."/>
            <person name="Chao H."/>
            <person name="Dinh H."/>
            <person name="Han Y."/>
            <person name="Doddapaneni H."/>
            <person name="Worley K.C."/>
            <person name="Muzny D.M."/>
            <person name="Gibbs R.A."/>
            <person name="Richards S."/>
        </authorList>
    </citation>
    <scope>NUCLEOTIDE SEQUENCE</scope>
    <source>
        <strain evidence="4">HAZT.00-mixed</strain>
        <tissue evidence="4">Whole organism</tissue>
    </source>
</reference>
<feature type="region of interest" description="Disordered" evidence="1">
    <location>
        <begin position="347"/>
        <end position="396"/>
    </location>
</feature>
<comment type="caution">
    <text evidence="4">The sequence shown here is derived from an EMBL/GenBank/DDBJ whole genome shotgun (WGS) entry which is preliminary data.</text>
</comment>
<feature type="compositionally biased region" description="Gly residues" evidence="1">
    <location>
        <begin position="348"/>
        <end position="364"/>
    </location>
</feature>
<dbReference type="GO" id="GO:0034472">
    <property type="term" value="P:snRNA 3'-end processing"/>
    <property type="evidence" value="ECO:0007669"/>
    <property type="project" value="TreeGrafter"/>
</dbReference>
<sequence length="622" mass="67346">MPQPARSAHPNVKFTCTSQEPMVIDNLPFDKRHEIYKQSRPHVQVFVANSSSVKNSDAGHPFGYLKASTSLSCVNLFVMPYNYPVLLPLLEDLFKTHRQKPSKEWRQQFDTYLRTMPPYYANPLRRALARMGAHNLVPDNLDNCLSFQVSNHLKKLKNQGKVEYDRICAEKLKNQGKVEYDRICAEVEKRVSSVSAGSSSSCNLGDHNGLQVNEFNNFHIVLSTDSLTAPSLGGPGAPPSVTGGGGTAPQMYRNPFDISRHSLLDQLARMRANFLQPSVANLLLDRDQDQLHCRPIGQMGNYQDYLKKMPPALREIESTPVRQHMFGNPFKIDKKMSMVVDEADVDLPGGGASGGAGGSAGGGRGTKRGSSDPGPSMASGGPGLRPTVKRKRGPLPSDACYSRLLFTPPNSPQHFGGVDAAYPPPMVAATPPPSTQPPPPPPAPMDLPPSVVTPRLAPHPPGYDPLHHLHPTPPPTLHQPHGNANAAVPGTNNMAPSPTVFTPPVGGVMGGIAAPVGGPCSPPPSPASPHISPSNPQANEEDMHLNGDYGPLLSRLSTVQGSVESRIRLLKAVMHEASRFKRHSLIKLLDEYMMQQQRQHRGAINGTTNNPGASLRMNGHTR</sequence>
<dbReference type="InterPro" id="IPR057413">
    <property type="entry name" value="Beta-barrel_INTS6"/>
</dbReference>
<reference evidence="4" key="1">
    <citation type="submission" date="2014-08" db="EMBL/GenBank/DDBJ databases">
        <authorList>
            <person name="Murali S."/>
            <person name="Richards S."/>
            <person name="Bandaranaike D."/>
            <person name="Bellair M."/>
            <person name="Blankenburg K."/>
            <person name="Chao H."/>
            <person name="Dinh H."/>
            <person name="Doddapaneni H."/>
            <person name="Dugan-Rocha S."/>
            <person name="Elkadiri S."/>
            <person name="Gnanaolivu R."/>
            <person name="Hughes D."/>
            <person name="Lee S."/>
            <person name="Li M."/>
            <person name="Ming W."/>
            <person name="Munidasa M."/>
            <person name="Muniz J."/>
            <person name="Nguyen L."/>
            <person name="Osuji N."/>
            <person name="Pu L.-L."/>
            <person name="Puazo M."/>
            <person name="Skinner E."/>
            <person name="Qu C."/>
            <person name="Quiroz J."/>
            <person name="Raj R."/>
            <person name="Weissenberger G."/>
            <person name="Xin Y."/>
            <person name="Zou X."/>
            <person name="Han Y."/>
            <person name="Worley K."/>
            <person name="Muzny D."/>
            <person name="Gibbs R."/>
        </authorList>
    </citation>
    <scope>NUCLEOTIDE SEQUENCE</scope>
    <source>
        <strain evidence="4">HAZT.00-mixed</strain>
        <tissue evidence="4">Whole organism</tissue>
    </source>
</reference>
<evidence type="ECO:0000313" key="4">
    <source>
        <dbReference type="EMBL" id="KAA0193037.1"/>
    </source>
</evidence>
<dbReference type="EMBL" id="JQDR03011244">
    <property type="protein sequence ID" value="KAA0193037.1"/>
    <property type="molecule type" value="Genomic_DNA"/>
</dbReference>
<feature type="compositionally biased region" description="Pro residues" evidence="1">
    <location>
        <begin position="422"/>
        <end position="447"/>
    </location>
</feature>
<dbReference type="PRINTS" id="PR01217">
    <property type="entry name" value="PRICHEXTENSN"/>
</dbReference>
<dbReference type="PANTHER" id="PTHR12957">
    <property type="entry name" value="DEAD/H BOX POLYPEPTIDE 26/DICE1-RELATED"/>
    <property type="match status" value="1"/>
</dbReference>
<reference evidence="4" key="3">
    <citation type="submission" date="2019-06" db="EMBL/GenBank/DDBJ databases">
        <authorList>
            <person name="Poynton C."/>
            <person name="Hasenbein S."/>
            <person name="Benoit J.B."/>
            <person name="Sepulveda M.S."/>
            <person name="Poelchau M.F."/>
            <person name="Murali S.C."/>
            <person name="Chen S."/>
            <person name="Glastad K.M."/>
            <person name="Werren J.H."/>
            <person name="Vineis J.H."/>
            <person name="Bowen J.L."/>
            <person name="Friedrich M."/>
            <person name="Jones J."/>
            <person name="Robertson H.M."/>
            <person name="Feyereisen R."/>
            <person name="Mechler-Hickson A."/>
            <person name="Mathers N."/>
            <person name="Lee C.E."/>
            <person name="Colbourne J.K."/>
            <person name="Biales A."/>
            <person name="Johnston J.S."/>
            <person name="Wellborn G.A."/>
            <person name="Rosendale A.J."/>
            <person name="Cridge A.G."/>
            <person name="Munoz-Torres M.C."/>
            <person name="Bain P.A."/>
            <person name="Manny A.R."/>
            <person name="Major K.M."/>
            <person name="Lambert F.N."/>
            <person name="Vulpe C.D."/>
            <person name="Tuck P."/>
            <person name="Blalock B.J."/>
            <person name="Lin Y.-Y."/>
            <person name="Smith M.E."/>
            <person name="Ochoa-Acuna H."/>
            <person name="Chen M.-J.M."/>
            <person name="Childers C.P."/>
            <person name="Qu J."/>
            <person name="Dugan S."/>
            <person name="Lee S.L."/>
            <person name="Chao H."/>
            <person name="Dinh H."/>
            <person name="Han Y."/>
            <person name="Doddapaneni H."/>
            <person name="Worley K.C."/>
            <person name="Muzny D.M."/>
            <person name="Gibbs R.A."/>
            <person name="Richards S."/>
        </authorList>
    </citation>
    <scope>NUCLEOTIDE SEQUENCE</scope>
    <source>
        <strain evidence="4">HAZT.00-mixed</strain>
        <tissue evidence="4">Whole organism</tissue>
    </source>
</reference>
<accession>A0A6A0GZD4</accession>
<dbReference type="GO" id="GO:0032039">
    <property type="term" value="C:integrator complex"/>
    <property type="evidence" value="ECO:0007669"/>
    <property type="project" value="TreeGrafter"/>
</dbReference>
<evidence type="ECO:0000256" key="1">
    <source>
        <dbReference type="SAM" id="MobiDB-lite"/>
    </source>
</evidence>
<dbReference type="Proteomes" id="UP000711488">
    <property type="component" value="Unassembled WGS sequence"/>
</dbReference>
<dbReference type="Pfam" id="PF15300">
    <property type="entry name" value="INT_SG_DDX_CT_C"/>
    <property type="match status" value="1"/>
</dbReference>
<name>A0A6A0GZD4_HYAAZ</name>
<feature type="domain" description="Integrator complex subunit 6-like beta-barrel" evidence="3">
    <location>
        <begin position="4"/>
        <end position="95"/>
    </location>
</feature>
<evidence type="ECO:0000259" key="3">
    <source>
        <dbReference type="Pfam" id="PF25462"/>
    </source>
</evidence>
<dbReference type="AlphaFoldDB" id="A0A6A0GZD4"/>